<dbReference type="Gene3D" id="1.20.1270.10">
    <property type="match status" value="1"/>
</dbReference>
<keyword evidence="1" id="KW-0547">Nucleotide-binding</keyword>
<dbReference type="FunFam" id="2.60.34.10:FF:000002">
    <property type="entry name" value="Heat shock 70 kDa"/>
    <property type="match status" value="1"/>
</dbReference>
<dbReference type="GO" id="GO:0140662">
    <property type="term" value="F:ATP-dependent protein folding chaperone"/>
    <property type="evidence" value="ECO:0007669"/>
    <property type="project" value="InterPro"/>
</dbReference>
<accession>A0A2G2VLQ1</accession>
<dbReference type="InterPro" id="IPR029048">
    <property type="entry name" value="HSP70_C_sf"/>
</dbReference>
<name>A0A2G2VLQ1_CAPBA</name>
<dbReference type="InterPro" id="IPR013126">
    <property type="entry name" value="Hsp_70_fam"/>
</dbReference>
<evidence type="ECO:0000313" key="4">
    <source>
        <dbReference type="EMBL" id="PHT33882.1"/>
    </source>
</evidence>
<comment type="caution">
    <text evidence="4">The sequence shown here is derived from an EMBL/GenBank/DDBJ whole genome shotgun (WGS) entry which is preliminary data.</text>
</comment>
<organism evidence="4 5">
    <name type="scientific">Capsicum baccatum</name>
    <name type="common">Peruvian pepper</name>
    <dbReference type="NCBI Taxonomy" id="33114"/>
    <lineage>
        <taxon>Eukaryota</taxon>
        <taxon>Viridiplantae</taxon>
        <taxon>Streptophyta</taxon>
        <taxon>Embryophyta</taxon>
        <taxon>Tracheophyta</taxon>
        <taxon>Spermatophyta</taxon>
        <taxon>Magnoliopsida</taxon>
        <taxon>eudicotyledons</taxon>
        <taxon>Gunneridae</taxon>
        <taxon>Pentapetalae</taxon>
        <taxon>asterids</taxon>
        <taxon>lamiids</taxon>
        <taxon>Solanales</taxon>
        <taxon>Solanaceae</taxon>
        <taxon>Solanoideae</taxon>
        <taxon>Capsiceae</taxon>
        <taxon>Capsicum</taxon>
    </lineage>
</organism>
<dbReference type="OrthoDB" id="1316923at2759"/>
<dbReference type="Gene3D" id="2.60.34.10">
    <property type="entry name" value="Substrate Binding Domain Of DNAk, Chain A, domain 1"/>
    <property type="match status" value="1"/>
</dbReference>
<dbReference type="Pfam" id="PF00012">
    <property type="entry name" value="HSP70"/>
    <property type="match status" value="1"/>
</dbReference>
<evidence type="ECO:0000256" key="1">
    <source>
        <dbReference type="ARBA" id="ARBA00022741"/>
    </source>
</evidence>
<dbReference type="STRING" id="33114.A0A2G2VLQ1"/>
<keyword evidence="5" id="KW-1185">Reference proteome</keyword>
<gene>
    <name evidence="4" type="ORF">CQW23_25682</name>
</gene>
<reference evidence="5" key="2">
    <citation type="journal article" date="2017" name="J. Anim. Genet.">
        <title>Multiple reference genome sequences of hot pepper reveal the massive evolution of plant disease resistance genes by retroduplication.</title>
        <authorList>
            <person name="Kim S."/>
            <person name="Park J."/>
            <person name="Yeom S.-I."/>
            <person name="Kim Y.-M."/>
            <person name="Seo E."/>
            <person name="Kim K.-T."/>
            <person name="Kim M.-S."/>
            <person name="Lee J.M."/>
            <person name="Cheong K."/>
            <person name="Shin H.-S."/>
            <person name="Kim S.-B."/>
            <person name="Han K."/>
            <person name="Lee J."/>
            <person name="Park M."/>
            <person name="Lee H.-A."/>
            <person name="Lee H.-Y."/>
            <person name="Lee Y."/>
            <person name="Oh S."/>
            <person name="Lee J.H."/>
            <person name="Choi E."/>
            <person name="Choi E."/>
            <person name="Lee S.E."/>
            <person name="Jeon J."/>
            <person name="Kim H."/>
            <person name="Choi G."/>
            <person name="Song H."/>
            <person name="Lee J."/>
            <person name="Lee S.-C."/>
            <person name="Kwon J.-K."/>
            <person name="Lee H.-Y."/>
            <person name="Koo N."/>
            <person name="Hong Y."/>
            <person name="Kim R.W."/>
            <person name="Kang W.-H."/>
            <person name="Huh J.H."/>
            <person name="Kang B.-C."/>
            <person name="Yang T.-J."/>
            <person name="Lee Y.-H."/>
            <person name="Bennetzen J.L."/>
            <person name="Choi D."/>
        </authorList>
    </citation>
    <scope>NUCLEOTIDE SEQUENCE [LARGE SCALE GENOMIC DNA]</scope>
    <source>
        <strain evidence="5">cv. PBC81</strain>
    </source>
</reference>
<proteinExistence type="predicted"/>
<feature type="region of interest" description="Disordered" evidence="3">
    <location>
        <begin position="81"/>
        <end position="141"/>
    </location>
</feature>
<keyword evidence="2" id="KW-0067">ATP-binding</keyword>
<protein>
    <submittedName>
        <fullName evidence="4">Mediator of RNA polymerase II transcription subunit 37c</fullName>
    </submittedName>
</protein>
<sequence length="439" mass="49128">MNTKKWPMHGDWEEIFGKDRATGEFAKASLDATEDIQKSRTPHLCNDMSLGFLIAVDDKEEGDIYHSSKVVTGEAENTAGHSAFTTAKDATKPSSFGGAENATGPSVFTGGENVARSSAGTSENENVRSRQTDKKGQDKRMGTLIEKLRERDRSNVRGQVYSILKYLIGENMLMLVSCTYEIEESQRFNNFCRTFSMERSFARAYNPDEAIAYGAAVQAVILSGESSEKVQDLLLLDVTPLSFGLETAGGVMTVLISRNTTIPNKKEQVFSIYSDNQPGVLIQVYEGERTWTRDNNFLGKFELFVIPPAPRGVPQITVCFDFDVNGILNVSAEDKTTGQKRKITMTNDKGRLSKEQIEKMVQEAEKYKTEDEEHKKKVEAKNALDNYAYNMRNTLKDEKIASKLSTDDKTKVEDAIEQAIQWLDGNQLAEADEFEEKMK</sequence>
<feature type="compositionally biased region" description="Polar residues" evidence="3">
    <location>
        <begin position="115"/>
        <end position="124"/>
    </location>
</feature>
<dbReference type="SUPFAM" id="SSF100920">
    <property type="entry name" value="Heat shock protein 70kD (HSP70), peptide-binding domain"/>
    <property type="match status" value="1"/>
</dbReference>
<feature type="compositionally biased region" description="Basic and acidic residues" evidence="3">
    <location>
        <begin position="125"/>
        <end position="141"/>
    </location>
</feature>
<evidence type="ECO:0000256" key="2">
    <source>
        <dbReference type="ARBA" id="ARBA00022840"/>
    </source>
</evidence>
<dbReference type="GO" id="GO:0005524">
    <property type="term" value="F:ATP binding"/>
    <property type="evidence" value="ECO:0007669"/>
    <property type="project" value="UniProtKB-KW"/>
</dbReference>
<evidence type="ECO:0000313" key="5">
    <source>
        <dbReference type="Proteomes" id="UP000224567"/>
    </source>
</evidence>
<dbReference type="EMBL" id="MLFT02000011">
    <property type="protein sequence ID" value="PHT33882.1"/>
    <property type="molecule type" value="Genomic_DNA"/>
</dbReference>
<dbReference type="SUPFAM" id="SSF100934">
    <property type="entry name" value="Heat shock protein 70kD (HSP70), C-terminal subdomain"/>
    <property type="match status" value="1"/>
</dbReference>
<dbReference type="Proteomes" id="UP000224567">
    <property type="component" value="Unassembled WGS sequence"/>
</dbReference>
<dbReference type="AlphaFoldDB" id="A0A2G2VLQ1"/>
<dbReference type="PANTHER" id="PTHR19375">
    <property type="entry name" value="HEAT SHOCK PROTEIN 70KDA"/>
    <property type="match status" value="1"/>
</dbReference>
<evidence type="ECO:0000256" key="3">
    <source>
        <dbReference type="SAM" id="MobiDB-lite"/>
    </source>
</evidence>
<dbReference type="InterPro" id="IPR029047">
    <property type="entry name" value="HSP70_peptide-bd_sf"/>
</dbReference>
<reference evidence="4 5" key="1">
    <citation type="journal article" date="2017" name="Genome Biol.">
        <title>New reference genome sequences of hot pepper reveal the massive evolution of plant disease-resistance genes by retroduplication.</title>
        <authorList>
            <person name="Kim S."/>
            <person name="Park J."/>
            <person name="Yeom S.I."/>
            <person name="Kim Y.M."/>
            <person name="Seo E."/>
            <person name="Kim K.T."/>
            <person name="Kim M.S."/>
            <person name="Lee J.M."/>
            <person name="Cheong K."/>
            <person name="Shin H.S."/>
            <person name="Kim S.B."/>
            <person name="Han K."/>
            <person name="Lee J."/>
            <person name="Park M."/>
            <person name="Lee H.A."/>
            <person name="Lee H.Y."/>
            <person name="Lee Y."/>
            <person name="Oh S."/>
            <person name="Lee J.H."/>
            <person name="Choi E."/>
            <person name="Choi E."/>
            <person name="Lee S.E."/>
            <person name="Jeon J."/>
            <person name="Kim H."/>
            <person name="Choi G."/>
            <person name="Song H."/>
            <person name="Lee J."/>
            <person name="Lee S.C."/>
            <person name="Kwon J.K."/>
            <person name="Lee H.Y."/>
            <person name="Koo N."/>
            <person name="Hong Y."/>
            <person name="Kim R.W."/>
            <person name="Kang W.H."/>
            <person name="Huh J.H."/>
            <person name="Kang B.C."/>
            <person name="Yang T.J."/>
            <person name="Lee Y.H."/>
            <person name="Bennetzen J.L."/>
            <person name="Choi D."/>
        </authorList>
    </citation>
    <scope>NUCLEOTIDE SEQUENCE [LARGE SCALE GENOMIC DNA]</scope>
    <source>
        <strain evidence="5">cv. PBC81</strain>
    </source>
</reference>